<evidence type="ECO:0000256" key="17">
    <source>
        <dbReference type="RuleBase" id="RU003464"/>
    </source>
</evidence>
<dbReference type="EMBL" id="APJX01000007">
    <property type="protein sequence ID" value="EMS78696.1"/>
    <property type="molecule type" value="Genomic_DNA"/>
</dbReference>
<dbReference type="GO" id="GO:0005829">
    <property type="term" value="C:cytosol"/>
    <property type="evidence" value="ECO:0007669"/>
    <property type="project" value="TreeGrafter"/>
</dbReference>
<dbReference type="PANTHER" id="PTHR46417:SF1">
    <property type="entry name" value="TRNA (GUANINE-N(1)-)-METHYLTRANSFERASE"/>
    <property type="match status" value="1"/>
</dbReference>
<proteinExistence type="inferred from homology"/>
<keyword evidence="7 15" id="KW-0963">Cytoplasm</keyword>
<evidence type="ECO:0000256" key="10">
    <source>
        <dbReference type="ARBA" id="ARBA00022691"/>
    </source>
</evidence>
<evidence type="ECO:0000256" key="4">
    <source>
        <dbReference type="ARBA" id="ARBA00011738"/>
    </source>
</evidence>
<dbReference type="Pfam" id="PF01746">
    <property type="entry name" value="tRNA_m1G_MT"/>
    <property type="match status" value="1"/>
</dbReference>
<dbReference type="NCBIfam" id="NF000648">
    <property type="entry name" value="PRK00026.1"/>
    <property type="match status" value="1"/>
</dbReference>
<dbReference type="InterPro" id="IPR016009">
    <property type="entry name" value="tRNA_MeTrfase_TRMD/TRM10"/>
</dbReference>
<evidence type="ECO:0000256" key="5">
    <source>
        <dbReference type="ARBA" id="ARBA00012807"/>
    </source>
</evidence>
<dbReference type="AlphaFoldDB" id="S0G4B6"/>
<keyword evidence="9 15" id="KW-0808">Transferase</keyword>
<sequence length="251" mass="28127">MDFTVLTLFPELVQAFFDHGMIGRAIRQGLITGRTIQIRDFATDRHHTVDDRPYGGGFGMIMKPEPLADAIALAKKQAPDAQVVLMTPQGEPFHQQAALEMADSDTALIFVCGRYEGIDERIITRFVDKEISVGDYVMTGGELASMVVMDAVSRLIPGVLGKEGSFISDSFMDHRLEHAQYTRPEQFMGDPVPDVLLSGDHGRIQKWRTRSSLARTFVRRPDLLAAHPPDPEEKALLMQWHNDLEALLYPH</sequence>
<evidence type="ECO:0000256" key="16">
    <source>
        <dbReference type="PIRSR" id="PIRSR000386-1"/>
    </source>
</evidence>
<organism evidence="19 20">
    <name type="scientific">Desulfotignum phosphitoxidans DSM 13687</name>
    <dbReference type="NCBI Taxonomy" id="1286635"/>
    <lineage>
        <taxon>Bacteria</taxon>
        <taxon>Pseudomonadati</taxon>
        <taxon>Thermodesulfobacteriota</taxon>
        <taxon>Desulfobacteria</taxon>
        <taxon>Desulfobacterales</taxon>
        <taxon>Desulfobacteraceae</taxon>
        <taxon>Desulfotignum</taxon>
    </lineage>
</organism>
<dbReference type="PIRSF" id="PIRSF000386">
    <property type="entry name" value="tRNA_mtase"/>
    <property type="match status" value="1"/>
</dbReference>
<evidence type="ECO:0000256" key="13">
    <source>
        <dbReference type="ARBA" id="ARBA00033392"/>
    </source>
</evidence>
<evidence type="ECO:0000256" key="9">
    <source>
        <dbReference type="ARBA" id="ARBA00022679"/>
    </source>
</evidence>
<dbReference type="EC" id="2.1.1.228" evidence="5 15"/>
<feature type="binding site" evidence="15 16">
    <location>
        <begin position="133"/>
        <end position="138"/>
    </location>
    <ligand>
        <name>S-adenosyl-L-methionine</name>
        <dbReference type="ChEBI" id="CHEBI:59789"/>
    </ligand>
</feature>
<dbReference type="GO" id="GO:0002939">
    <property type="term" value="P:tRNA N1-guanine methylation"/>
    <property type="evidence" value="ECO:0007669"/>
    <property type="project" value="TreeGrafter"/>
</dbReference>
<dbReference type="InterPro" id="IPR029028">
    <property type="entry name" value="Alpha/beta_knot_MTases"/>
</dbReference>
<accession>S0G4B6</accession>
<dbReference type="OrthoDB" id="9807416at2"/>
<comment type="subunit">
    <text evidence="4 15 17">Homodimer.</text>
</comment>
<evidence type="ECO:0000256" key="7">
    <source>
        <dbReference type="ARBA" id="ARBA00022490"/>
    </source>
</evidence>
<dbReference type="GO" id="GO:0052906">
    <property type="term" value="F:tRNA (guanine(37)-N1)-methyltransferase activity"/>
    <property type="evidence" value="ECO:0007669"/>
    <property type="project" value="UniProtKB-UniRule"/>
</dbReference>
<dbReference type="InterPro" id="IPR002649">
    <property type="entry name" value="tRNA_m1G_MeTrfase_TrmD"/>
</dbReference>
<dbReference type="InterPro" id="IPR023148">
    <property type="entry name" value="tRNA_m1G_MeTrfase_C_sf"/>
</dbReference>
<feature type="domain" description="tRNA methyltransferase TRMD/TRM10-type" evidence="18">
    <location>
        <begin position="1"/>
        <end position="224"/>
    </location>
</feature>
<feature type="binding site" evidence="15 16">
    <location>
        <position position="113"/>
    </location>
    <ligand>
        <name>S-adenosyl-L-methionine</name>
        <dbReference type="ChEBI" id="CHEBI:59789"/>
    </ligand>
</feature>
<dbReference type="SUPFAM" id="SSF75217">
    <property type="entry name" value="alpha/beta knot"/>
    <property type="match status" value="1"/>
</dbReference>
<evidence type="ECO:0000256" key="11">
    <source>
        <dbReference type="ARBA" id="ARBA00022694"/>
    </source>
</evidence>
<evidence type="ECO:0000313" key="19">
    <source>
        <dbReference type="EMBL" id="EMS78696.1"/>
    </source>
</evidence>
<dbReference type="PATRIC" id="fig|1286635.3.peg.3343"/>
<comment type="similarity">
    <text evidence="3 15 17">Belongs to the RNA methyltransferase TrmD family.</text>
</comment>
<evidence type="ECO:0000256" key="3">
    <source>
        <dbReference type="ARBA" id="ARBA00007630"/>
    </source>
</evidence>
<comment type="catalytic activity">
    <reaction evidence="14 15 17">
        <text>guanosine(37) in tRNA + S-adenosyl-L-methionine = N(1)-methylguanosine(37) in tRNA + S-adenosyl-L-homocysteine + H(+)</text>
        <dbReference type="Rhea" id="RHEA:36899"/>
        <dbReference type="Rhea" id="RHEA-COMP:10145"/>
        <dbReference type="Rhea" id="RHEA-COMP:10147"/>
        <dbReference type="ChEBI" id="CHEBI:15378"/>
        <dbReference type="ChEBI" id="CHEBI:57856"/>
        <dbReference type="ChEBI" id="CHEBI:59789"/>
        <dbReference type="ChEBI" id="CHEBI:73542"/>
        <dbReference type="ChEBI" id="CHEBI:74269"/>
        <dbReference type="EC" id="2.1.1.228"/>
    </reaction>
</comment>
<dbReference type="RefSeq" id="WP_006967197.1">
    <property type="nucleotide sequence ID" value="NZ_APJX01000007.1"/>
</dbReference>
<protein>
    <recommendedName>
        <fullName evidence="6 15">tRNA (guanine-N(1)-)-methyltransferase</fullName>
        <ecNumber evidence="5 15">2.1.1.228</ecNumber>
    </recommendedName>
    <alternativeName>
        <fullName evidence="12 15">M1G-methyltransferase</fullName>
    </alternativeName>
    <alternativeName>
        <fullName evidence="13 15">tRNA [GM37] methyltransferase</fullName>
    </alternativeName>
</protein>
<evidence type="ECO:0000256" key="14">
    <source>
        <dbReference type="ARBA" id="ARBA00047783"/>
    </source>
</evidence>
<evidence type="ECO:0000259" key="18">
    <source>
        <dbReference type="Pfam" id="PF01746"/>
    </source>
</evidence>
<keyword evidence="10 15" id="KW-0949">S-adenosyl-L-methionine</keyword>
<evidence type="ECO:0000256" key="1">
    <source>
        <dbReference type="ARBA" id="ARBA00002634"/>
    </source>
</evidence>
<comment type="function">
    <text evidence="1 15 17">Specifically methylates guanosine-37 in various tRNAs.</text>
</comment>
<comment type="caution">
    <text evidence="19">The sequence shown here is derived from an EMBL/GenBank/DDBJ whole genome shotgun (WGS) entry which is preliminary data.</text>
</comment>
<evidence type="ECO:0000256" key="6">
    <source>
        <dbReference type="ARBA" id="ARBA00014679"/>
    </source>
</evidence>
<dbReference type="CDD" id="cd18080">
    <property type="entry name" value="TrmD-like"/>
    <property type="match status" value="1"/>
</dbReference>
<keyword evidence="11 15" id="KW-0819">tRNA processing</keyword>
<evidence type="ECO:0000256" key="2">
    <source>
        <dbReference type="ARBA" id="ARBA00004496"/>
    </source>
</evidence>
<keyword evidence="20" id="KW-1185">Reference proteome</keyword>
<dbReference type="HAMAP" id="MF_00605">
    <property type="entry name" value="TrmD"/>
    <property type="match status" value="1"/>
</dbReference>
<comment type="subcellular location">
    <subcellularLocation>
        <location evidence="2 15 17">Cytoplasm</location>
    </subcellularLocation>
</comment>
<evidence type="ECO:0000256" key="12">
    <source>
        <dbReference type="ARBA" id="ARBA00029736"/>
    </source>
</evidence>
<name>S0G4B6_9BACT</name>
<reference evidence="19 20" key="1">
    <citation type="journal article" date="2013" name="Genome Announc.">
        <title>Draft Genome Sequence of Desulfotignum phosphitoxidans DSM 13687 Strain FiPS-3.</title>
        <authorList>
            <person name="Poehlein A."/>
            <person name="Daniel R."/>
            <person name="Simeonova D.D."/>
        </authorList>
    </citation>
    <scope>NUCLEOTIDE SEQUENCE [LARGE SCALE GENOMIC DNA]</scope>
    <source>
        <strain evidence="19 20">DSM 13687</strain>
    </source>
</reference>
<evidence type="ECO:0000256" key="15">
    <source>
        <dbReference type="HAMAP-Rule" id="MF_00605"/>
    </source>
</evidence>
<evidence type="ECO:0000256" key="8">
    <source>
        <dbReference type="ARBA" id="ARBA00022603"/>
    </source>
</evidence>
<evidence type="ECO:0000313" key="20">
    <source>
        <dbReference type="Proteomes" id="UP000014216"/>
    </source>
</evidence>
<dbReference type="NCBIfam" id="TIGR00088">
    <property type="entry name" value="trmD"/>
    <property type="match status" value="1"/>
</dbReference>
<dbReference type="Proteomes" id="UP000014216">
    <property type="component" value="Unassembled WGS sequence"/>
</dbReference>
<keyword evidence="8 15" id="KW-0489">Methyltransferase</keyword>
<dbReference type="Gene3D" id="3.40.1280.10">
    <property type="match status" value="1"/>
</dbReference>
<dbReference type="PANTHER" id="PTHR46417">
    <property type="entry name" value="TRNA (GUANINE-N(1)-)-METHYLTRANSFERASE"/>
    <property type="match status" value="1"/>
</dbReference>
<dbReference type="FunFam" id="3.40.1280.10:FF:000001">
    <property type="entry name" value="tRNA (guanine-N(1)-)-methyltransferase"/>
    <property type="match status" value="1"/>
</dbReference>
<dbReference type="InterPro" id="IPR029026">
    <property type="entry name" value="tRNA_m1G_MTases_N"/>
</dbReference>
<gene>
    <name evidence="19" type="primary">trmD2</name>
    <name evidence="15" type="synonym">trmD</name>
    <name evidence="19" type="ORF">Dpo_7c01720</name>
</gene>
<dbReference type="Gene3D" id="1.10.1270.20">
    <property type="entry name" value="tRNA(m1g37)methyltransferase, domain 2"/>
    <property type="match status" value="1"/>
</dbReference>